<dbReference type="GO" id="GO:0005666">
    <property type="term" value="C:RNA polymerase III complex"/>
    <property type="evidence" value="ECO:0007669"/>
    <property type="project" value="UniProtKB-UniRule"/>
</dbReference>
<proteinExistence type="inferred from homology"/>
<evidence type="ECO:0000259" key="12">
    <source>
        <dbReference type="Pfam" id="PF22536"/>
    </source>
</evidence>
<evidence type="ECO:0000313" key="13">
    <source>
        <dbReference type="Proteomes" id="UP000887581"/>
    </source>
</evidence>
<dbReference type="GO" id="GO:0006412">
    <property type="term" value="P:translation"/>
    <property type="evidence" value="ECO:0007669"/>
    <property type="project" value="InterPro"/>
</dbReference>
<dbReference type="GO" id="GO:0006351">
    <property type="term" value="P:DNA-templated transcription"/>
    <property type="evidence" value="ECO:0007669"/>
    <property type="project" value="InterPro"/>
</dbReference>
<comment type="similarity">
    <text evidence="2 9">Belongs to the eukaryotic RPC3/POLR3C RNA polymerase subunit family.</text>
</comment>
<protein>
    <recommendedName>
        <fullName evidence="9">DNA-directed RNA polymerase III subunit RPC3</fullName>
        <shortName evidence="9">RNA polymerase III subunit C3</shortName>
    </recommendedName>
</protein>
<evidence type="ECO:0000256" key="5">
    <source>
        <dbReference type="ARBA" id="ARBA00022980"/>
    </source>
</evidence>
<dbReference type="InterPro" id="IPR036388">
    <property type="entry name" value="WH-like_DNA-bd_sf"/>
</dbReference>
<keyword evidence="5" id="KW-0689">Ribosomal protein</keyword>
<keyword evidence="13" id="KW-1185">Reference proteome</keyword>
<dbReference type="GO" id="GO:0003735">
    <property type="term" value="F:structural constituent of ribosome"/>
    <property type="evidence" value="ECO:0007669"/>
    <property type="project" value="InterPro"/>
</dbReference>
<organism evidence="13 14">
    <name type="scientific">Setaria digitata</name>
    <dbReference type="NCBI Taxonomy" id="48799"/>
    <lineage>
        <taxon>Eukaryota</taxon>
        <taxon>Metazoa</taxon>
        <taxon>Ecdysozoa</taxon>
        <taxon>Nematoda</taxon>
        <taxon>Chromadorea</taxon>
        <taxon>Rhabditida</taxon>
        <taxon>Spirurina</taxon>
        <taxon>Spiruromorpha</taxon>
        <taxon>Filarioidea</taxon>
        <taxon>Setariidae</taxon>
        <taxon>Setaria</taxon>
    </lineage>
</organism>
<dbReference type="PANTHER" id="PTHR12949">
    <property type="entry name" value="RNA POLYMERASE III DNA DIRECTED -RELATED"/>
    <property type="match status" value="1"/>
</dbReference>
<keyword evidence="8" id="KW-0687">Ribonucleoprotein</keyword>
<evidence type="ECO:0000256" key="1">
    <source>
        <dbReference type="ARBA" id="ARBA00004123"/>
    </source>
</evidence>
<dbReference type="GO" id="GO:0003697">
    <property type="term" value="F:single-stranded DNA binding"/>
    <property type="evidence" value="ECO:0007669"/>
    <property type="project" value="UniProtKB-UniRule"/>
</dbReference>
<dbReference type="GO" id="GO:1990904">
    <property type="term" value="C:ribonucleoprotein complex"/>
    <property type="evidence" value="ECO:0007669"/>
    <property type="project" value="UniProtKB-KW"/>
</dbReference>
<comment type="subcellular location">
    <subcellularLocation>
        <location evidence="1 9">Nucleus</location>
    </subcellularLocation>
</comment>
<accession>A0A915PCX1</accession>
<evidence type="ECO:0000256" key="4">
    <source>
        <dbReference type="ARBA" id="ARBA00022478"/>
    </source>
</evidence>
<feature type="domain" description="RNA polymerase III subunit RPC82-related helix-turn-helix" evidence="11">
    <location>
        <begin position="178"/>
        <end position="237"/>
    </location>
</feature>
<dbReference type="Gene3D" id="6.10.140.1450">
    <property type="match status" value="1"/>
</dbReference>
<keyword evidence="4 9" id="KW-0240">DNA-directed RNA polymerase</keyword>
<dbReference type="Pfam" id="PF22536">
    <property type="entry name" value="WHD_POLR3C"/>
    <property type="match status" value="1"/>
</dbReference>
<dbReference type="InterPro" id="IPR013197">
    <property type="entry name" value="RNA_pol_III_RPC82-rel_HTH"/>
</dbReference>
<evidence type="ECO:0000256" key="7">
    <source>
        <dbReference type="ARBA" id="ARBA00023242"/>
    </source>
</evidence>
<comment type="function">
    <text evidence="9">DNA-dependent RNA polymerase catalyzes the transcription of DNA into RNA using the four ribonucleoside triphosphates as substrates. Specific core component of RNA polymerase III which synthesizes small RNAs, such as 5S rRNA and tRNAs.</text>
</comment>
<dbReference type="InterPro" id="IPR000473">
    <property type="entry name" value="Ribosomal_bL36"/>
</dbReference>
<name>A0A915PCX1_9BILA</name>
<dbReference type="Pfam" id="PF05645">
    <property type="entry name" value="RNA_pol_Rpc82"/>
    <property type="match status" value="1"/>
</dbReference>
<evidence type="ECO:0000256" key="6">
    <source>
        <dbReference type="ARBA" id="ARBA00023163"/>
    </source>
</evidence>
<keyword evidence="7 9" id="KW-0539">Nucleus</keyword>
<dbReference type="InterPro" id="IPR035977">
    <property type="entry name" value="Ribosomal_bL36_sp"/>
</dbReference>
<keyword evidence="6 9" id="KW-0804">Transcription</keyword>
<evidence type="ECO:0000256" key="8">
    <source>
        <dbReference type="ARBA" id="ARBA00023274"/>
    </source>
</evidence>
<sequence length="687" mass="79190">MSRVTEYEMHEHVNRCEWCVTRSNSNVITLLTDTINSHPNQHESSVGKSFNSPEILARYDNFISMRCCPGKYRNDQTFIEQCVFSSCSAMFSVGRITSAGCRSCQTVLLGLLKPGSSIHESQANFKVRRQLKLRCSYCYFIRVDGRWEVRCTEYAKHHQKEPFNVKLLWMSSIEVDACIQILEDHFGPIVAAVGSVLLGEAIPLPVVFQRLCNQFRISEIRRAMIILEQHGILRFTQDERQRIIYSAQTTDILRLVRSARCSFVAKTLYGEIAEAICEEIISQGRLTCSTCIRRVAARLEVSNNEVKTIFARLAETQFVMRNPKVENWFCGCPIFEKHMDPFIMPDIILDAKKEEISVGGSRKRKNLSSESGDPDSDIYWRLNYMRFERYLRDEMVLSAYESGDAVHENCIKTLKVLLKISEMKADSSAAASFPISIHDVIRAANANEMNLERHDIEVSLRLLCESGGIVRKVGDSAGGLFVVDFEKAIATHCQRHIESAIREKLDNRAVRVFRLLLQKGFLEEDHVEKLAMLSSTEARKLCYQLLEKEFVLMKHMAKTNDFAPARTIYLYYVDLSVVAHNLYLFTCKVLRNVIIRRRHETKEHKVLIDRNLKMETIISNIEMDENLDDDTKKQQISEVEEMYLTSGDRATLERYRKGQTALICTEIELDHDILLYTLFLNFARRRV</sequence>
<dbReference type="Pfam" id="PF00444">
    <property type="entry name" value="Ribosomal_L36"/>
    <property type="match status" value="1"/>
</dbReference>
<comment type="subunit">
    <text evidence="9">Component of the RNA polymerase III (Pol III) complex consisting of 17 subunits.</text>
</comment>
<dbReference type="AlphaFoldDB" id="A0A915PCX1"/>
<dbReference type="SUPFAM" id="SSF57840">
    <property type="entry name" value="Ribosomal protein L36"/>
    <property type="match status" value="1"/>
</dbReference>
<dbReference type="PANTHER" id="PTHR12949:SF0">
    <property type="entry name" value="DNA-DIRECTED RNA POLYMERASE III SUBUNIT RPC3"/>
    <property type="match status" value="1"/>
</dbReference>
<feature type="domain" description="RNA polymerase III Rpc82 C -terminal" evidence="10">
    <location>
        <begin position="337"/>
        <end position="490"/>
    </location>
</feature>
<feature type="domain" description="DNA-directed RNA polymerase III subunit RPC3 winged-helix" evidence="12">
    <location>
        <begin position="497"/>
        <end position="573"/>
    </location>
</feature>
<reference evidence="14" key="1">
    <citation type="submission" date="2022-11" db="UniProtKB">
        <authorList>
            <consortium name="WormBaseParasite"/>
        </authorList>
    </citation>
    <scope>IDENTIFICATION</scope>
</reference>
<evidence type="ECO:0000259" key="11">
    <source>
        <dbReference type="Pfam" id="PF08221"/>
    </source>
</evidence>
<evidence type="ECO:0000256" key="3">
    <source>
        <dbReference type="ARBA" id="ARBA00007645"/>
    </source>
</evidence>
<dbReference type="InterPro" id="IPR055207">
    <property type="entry name" value="POLR3C_WHD"/>
</dbReference>
<evidence type="ECO:0000256" key="2">
    <source>
        <dbReference type="ARBA" id="ARBA00007206"/>
    </source>
</evidence>
<dbReference type="Proteomes" id="UP000887581">
    <property type="component" value="Unplaced"/>
</dbReference>
<dbReference type="Pfam" id="PF08221">
    <property type="entry name" value="HTH_9"/>
    <property type="match status" value="1"/>
</dbReference>
<evidence type="ECO:0000313" key="14">
    <source>
        <dbReference type="WBParaSite" id="sdigi.contig105.g4420.t1"/>
    </source>
</evidence>
<evidence type="ECO:0000256" key="9">
    <source>
        <dbReference type="RuleBase" id="RU367076"/>
    </source>
</evidence>
<dbReference type="WBParaSite" id="sdigi.contig105.g4420.t1">
    <property type="protein sequence ID" value="sdigi.contig105.g4420.t1"/>
    <property type="gene ID" value="sdigi.contig105.g4420"/>
</dbReference>
<dbReference type="InterPro" id="IPR008806">
    <property type="entry name" value="RNA_pol_III_Rpc82_C"/>
</dbReference>
<dbReference type="GO" id="GO:0005840">
    <property type="term" value="C:ribosome"/>
    <property type="evidence" value="ECO:0007669"/>
    <property type="project" value="UniProtKB-KW"/>
</dbReference>
<evidence type="ECO:0000259" key="10">
    <source>
        <dbReference type="Pfam" id="PF05645"/>
    </source>
</evidence>
<dbReference type="Gene3D" id="1.10.10.10">
    <property type="entry name" value="Winged helix-like DNA-binding domain superfamily/Winged helix DNA-binding domain"/>
    <property type="match status" value="4"/>
</dbReference>
<comment type="similarity">
    <text evidence="3">Belongs to the bacterial ribosomal protein bL36 family.</text>
</comment>
<dbReference type="InterPro" id="IPR039748">
    <property type="entry name" value="RPC3"/>
</dbReference>